<feature type="compositionally biased region" description="Gly residues" evidence="1">
    <location>
        <begin position="66"/>
        <end position="76"/>
    </location>
</feature>
<sequence length="76" mass="8538">MISMEISWRRNNFFILVESHESLPDASPINSNQRLPLGSRTYESMDLESPNDEQPLQEQMAQRGMGLKGEGNGSQG</sequence>
<feature type="region of interest" description="Disordered" evidence="1">
    <location>
        <begin position="22"/>
        <end position="76"/>
    </location>
</feature>
<name>Q1W549_PSEAI</name>
<organism evidence="2">
    <name type="scientific">Pseudomonas aeruginosa</name>
    <dbReference type="NCBI Taxonomy" id="287"/>
    <lineage>
        <taxon>Bacteria</taxon>
        <taxon>Pseudomonadati</taxon>
        <taxon>Pseudomonadota</taxon>
        <taxon>Gammaproteobacteria</taxon>
        <taxon>Pseudomonadales</taxon>
        <taxon>Pseudomonadaceae</taxon>
        <taxon>Pseudomonas</taxon>
    </lineage>
</organism>
<protein>
    <submittedName>
        <fullName evidence="2">Uncharacterized protein</fullName>
    </submittedName>
</protein>
<reference evidence="2" key="1">
    <citation type="journal article" date="2006" name="J. Bacteriol.">
        <title>Acquisition and evolution of the exoU locus in Pseudomonas aeruginosa.</title>
        <authorList>
            <person name="Kulasekara B.R."/>
            <person name="Kulasekara H.D."/>
            <person name="Wolfgang M.C."/>
            <person name="Stevens L."/>
            <person name="Frank D.W."/>
            <person name="Lory S."/>
        </authorList>
    </citation>
    <scope>NUCLEOTIDE SEQUENCE</scope>
    <source>
        <strain evidence="2">6077</strain>
    </source>
</reference>
<evidence type="ECO:0000313" key="2">
    <source>
        <dbReference type="EMBL" id="ABD94621.1"/>
    </source>
</evidence>
<proteinExistence type="predicted"/>
<dbReference type="EMBL" id="DQ437742">
    <property type="protein sequence ID" value="ABD94621.1"/>
    <property type="molecule type" value="Genomic_DNA"/>
</dbReference>
<dbReference type="AlphaFoldDB" id="Q1W549"/>
<accession>Q1W549</accession>
<evidence type="ECO:0000256" key="1">
    <source>
        <dbReference type="SAM" id="MobiDB-lite"/>
    </source>
</evidence>
<gene>
    <name evidence="2" type="ORF">EXA12</name>
</gene>